<dbReference type="Proteomes" id="UP001362999">
    <property type="component" value="Unassembled WGS sequence"/>
</dbReference>
<gene>
    <name evidence="1" type="ORF">R3P38DRAFT_3231402</name>
</gene>
<proteinExistence type="predicted"/>
<accession>A0AAV9ZL06</accession>
<comment type="caution">
    <text evidence="1">The sequence shown here is derived from an EMBL/GenBank/DDBJ whole genome shotgun (WGS) entry which is preliminary data.</text>
</comment>
<evidence type="ECO:0000313" key="1">
    <source>
        <dbReference type="EMBL" id="KAK6984720.1"/>
    </source>
</evidence>
<sequence length="202" mass="22601">MHSRSYIGAYMAPPVTYMVQSLQALGPLITEKEDTKAITASALLSLLRTAFSEPYPSSWGSSDYYRCHSFTPSLCTLRHLGFPDMYPAAVTLDEPGIDRGQLVFAVDDEHLKTREYIRTWGVRFPSRDFFKSHFILALWLPQVALSAVPARISSAPSSRSASPVLFSGRLLLPSIGLAPFRSYRNTPSLRFPNFCLHIRVIS</sequence>
<evidence type="ECO:0000313" key="2">
    <source>
        <dbReference type="Proteomes" id="UP001362999"/>
    </source>
</evidence>
<dbReference type="EMBL" id="JAWWNJ010000135">
    <property type="protein sequence ID" value="KAK6984720.1"/>
    <property type="molecule type" value="Genomic_DNA"/>
</dbReference>
<name>A0AAV9ZL06_9AGAR</name>
<protein>
    <submittedName>
        <fullName evidence="1">Uncharacterized protein</fullName>
    </submittedName>
</protein>
<reference evidence="1 2" key="1">
    <citation type="journal article" date="2024" name="J Genomics">
        <title>Draft genome sequencing and assembly of Favolaschia claudopus CIRM-BRFM 2984 isolated from oak limbs.</title>
        <authorList>
            <person name="Navarro D."/>
            <person name="Drula E."/>
            <person name="Chaduli D."/>
            <person name="Cazenave R."/>
            <person name="Ahrendt S."/>
            <person name="Wang J."/>
            <person name="Lipzen A."/>
            <person name="Daum C."/>
            <person name="Barry K."/>
            <person name="Grigoriev I.V."/>
            <person name="Favel A."/>
            <person name="Rosso M.N."/>
            <person name="Martin F."/>
        </authorList>
    </citation>
    <scope>NUCLEOTIDE SEQUENCE [LARGE SCALE GENOMIC DNA]</scope>
    <source>
        <strain evidence="1 2">CIRM-BRFM 2984</strain>
    </source>
</reference>
<organism evidence="1 2">
    <name type="scientific">Favolaschia claudopus</name>
    <dbReference type="NCBI Taxonomy" id="2862362"/>
    <lineage>
        <taxon>Eukaryota</taxon>
        <taxon>Fungi</taxon>
        <taxon>Dikarya</taxon>
        <taxon>Basidiomycota</taxon>
        <taxon>Agaricomycotina</taxon>
        <taxon>Agaricomycetes</taxon>
        <taxon>Agaricomycetidae</taxon>
        <taxon>Agaricales</taxon>
        <taxon>Marasmiineae</taxon>
        <taxon>Mycenaceae</taxon>
        <taxon>Favolaschia</taxon>
    </lineage>
</organism>
<dbReference type="AlphaFoldDB" id="A0AAV9ZL06"/>
<keyword evidence="2" id="KW-1185">Reference proteome</keyword>